<evidence type="ECO:0000313" key="2">
    <source>
        <dbReference type="Proteomes" id="UP001228581"/>
    </source>
</evidence>
<dbReference type="EMBL" id="JASJOT010000001">
    <property type="protein sequence ID" value="MDJ1491928.1"/>
    <property type="molecule type" value="Genomic_DNA"/>
</dbReference>
<evidence type="ECO:0008006" key="3">
    <source>
        <dbReference type="Google" id="ProtNLM"/>
    </source>
</evidence>
<dbReference type="Proteomes" id="UP001228581">
    <property type="component" value="Unassembled WGS sequence"/>
</dbReference>
<sequence>MRFLLFICISIGFWTCEARKKNLNTKIEDTLSVSPELNSTSTADSAGYISEEQLRKFEIEDSIGFASLLPRIKEKVLKTASVRSIISEEDKNSYEYFFGFLFSDLKKHLVVTRVHHGVRFIDVFILNNQKLVSVFQKEMSDLDFFGTGFKDLNGDNNNDFYIYEYSSAGCCRRNAYYVYTFDNQTGIVEKEYFFLNPTFYPEKKLVYSLEYGHPGTIDIRKLKWEGKKIDTLEIFSPDSLQFKKTVFNGADKETITMDKVPTEYQNINDFDWFIDYLDDTK</sequence>
<evidence type="ECO:0000313" key="1">
    <source>
        <dbReference type="EMBL" id="MDJ1491928.1"/>
    </source>
</evidence>
<gene>
    <name evidence="1" type="ORF">QNI19_03225</name>
</gene>
<protein>
    <recommendedName>
        <fullName evidence="3">Lipoprotein</fullName>
    </recommendedName>
</protein>
<comment type="caution">
    <text evidence="1">The sequence shown here is derived from an EMBL/GenBank/DDBJ whole genome shotgun (WGS) entry which is preliminary data.</text>
</comment>
<keyword evidence="2" id="KW-1185">Reference proteome</keyword>
<dbReference type="SUPFAM" id="SSF82171">
    <property type="entry name" value="DPP6 N-terminal domain-like"/>
    <property type="match status" value="1"/>
</dbReference>
<dbReference type="RefSeq" id="WP_313992189.1">
    <property type="nucleotide sequence ID" value="NZ_JASJOT010000001.1"/>
</dbReference>
<reference evidence="1 2" key="1">
    <citation type="submission" date="2023-05" db="EMBL/GenBank/DDBJ databases">
        <authorList>
            <person name="Zhang X."/>
        </authorList>
    </citation>
    <scope>NUCLEOTIDE SEQUENCE [LARGE SCALE GENOMIC DNA]</scope>
    <source>
        <strain evidence="1 2">DM2B3-1</strain>
    </source>
</reference>
<organism evidence="1 2">
    <name type="scientific">Xanthocytophaga flava</name>
    <dbReference type="NCBI Taxonomy" id="3048013"/>
    <lineage>
        <taxon>Bacteria</taxon>
        <taxon>Pseudomonadati</taxon>
        <taxon>Bacteroidota</taxon>
        <taxon>Cytophagia</taxon>
        <taxon>Cytophagales</taxon>
        <taxon>Rhodocytophagaceae</taxon>
        <taxon>Xanthocytophaga</taxon>
    </lineage>
</organism>
<name>A0ABT7CE12_9BACT</name>
<proteinExistence type="predicted"/>
<accession>A0ABT7CE12</accession>